<sequence length="292" mass="31444">MQRRAAAIYFVFFLVVGAAAYAYIGVAQSSQQPAFTVDGPTLAGNESTTIDGTEYTAAEVGHESSGGGGGHGGGGGEGALVATLEWTNESARQTATLENESTVTYQDTSYTVLVPNASDPSSFTLREELNVSAILANDDAVENTVATRNDTEYVVYRENDSLHPLAEYLPEPDTRQFATGDTYQYEGNETTVAEVASSGVTLEWTGPVANSEELQEGTNVTLANGEQYFAHFPDGQDEEVMLVPSDQYPRYQATIEQRDYLDERVNGLWGIVIISGSAAFLILSMAYMPHRG</sequence>
<gene>
    <name evidence="2" type="ORF">SAMN05216559_4117</name>
</gene>
<name>A0A1I6MAJ6_9EURY</name>
<dbReference type="RefSeq" id="WP_089819278.1">
    <property type="nucleotide sequence ID" value="NZ_FOZK01000006.1"/>
</dbReference>
<evidence type="ECO:0000256" key="1">
    <source>
        <dbReference type="SAM" id="Phobius"/>
    </source>
</evidence>
<dbReference type="OrthoDB" id="214459at2157"/>
<dbReference type="EMBL" id="FOZK01000006">
    <property type="protein sequence ID" value="SFS12746.1"/>
    <property type="molecule type" value="Genomic_DNA"/>
</dbReference>
<accession>A0A1I6MAJ6</accession>
<evidence type="ECO:0000313" key="2">
    <source>
        <dbReference type="EMBL" id="SFS12746.1"/>
    </source>
</evidence>
<evidence type="ECO:0000313" key="3">
    <source>
        <dbReference type="Proteomes" id="UP000199062"/>
    </source>
</evidence>
<dbReference type="Proteomes" id="UP000199062">
    <property type="component" value="Unassembled WGS sequence"/>
</dbReference>
<protein>
    <submittedName>
        <fullName evidence="2">Uncharacterized protein</fullName>
    </submittedName>
</protein>
<keyword evidence="1" id="KW-1133">Transmembrane helix</keyword>
<dbReference type="AlphaFoldDB" id="A0A1I6MAJ6"/>
<keyword evidence="1" id="KW-0812">Transmembrane</keyword>
<organism evidence="2 3">
    <name type="scientific">Halomicrobium zhouii</name>
    <dbReference type="NCBI Taxonomy" id="767519"/>
    <lineage>
        <taxon>Archaea</taxon>
        <taxon>Methanobacteriati</taxon>
        <taxon>Methanobacteriota</taxon>
        <taxon>Stenosarchaea group</taxon>
        <taxon>Halobacteria</taxon>
        <taxon>Halobacteriales</taxon>
        <taxon>Haloarculaceae</taxon>
        <taxon>Halomicrobium</taxon>
    </lineage>
</organism>
<dbReference type="STRING" id="767519.SAMN05216559_4117"/>
<keyword evidence="3" id="KW-1185">Reference proteome</keyword>
<keyword evidence="1" id="KW-0472">Membrane</keyword>
<reference evidence="2 3" key="1">
    <citation type="submission" date="2016-10" db="EMBL/GenBank/DDBJ databases">
        <authorList>
            <person name="de Groot N.N."/>
        </authorList>
    </citation>
    <scope>NUCLEOTIDE SEQUENCE [LARGE SCALE GENOMIC DNA]</scope>
    <source>
        <strain evidence="2 3">CGMCC 1.10457</strain>
    </source>
</reference>
<proteinExistence type="predicted"/>
<feature type="transmembrane region" description="Helical" evidence="1">
    <location>
        <begin position="267"/>
        <end position="288"/>
    </location>
</feature>